<keyword evidence="4" id="KW-1185">Reference proteome</keyword>
<reference evidence="3" key="1">
    <citation type="journal article" date="2020" name="bioRxiv">
        <title>Comparative genomics of Chlamydomonas.</title>
        <authorList>
            <person name="Craig R.J."/>
            <person name="Hasan A.R."/>
            <person name="Ness R.W."/>
            <person name="Keightley P.D."/>
        </authorList>
    </citation>
    <scope>NUCLEOTIDE SEQUENCE</scope>
    <source>
        <strain evidence="3">CCAP 11/70</strain>
    </source>
</reference>
<dbReference type="Proteomes" id="UP000612055">
    <property type="component" value="Unassembled WGS sequence"/>
</dbReference>
<evidence type="ECO:0000313" key="4">
    <source>
        <dbReference type="Proteomes" id="UP000612055"/>
    </source>
</evidence>
<evidence type="ECO:0000313" key="3">
    <source>
        <dbReference type="EMBL" id="KAG2481970.1"/>
    </source>
</evidence>
<comment type="caution">
    <text evidence="3">The sequence shown here is derived from an EMBL/GenBank/DDBJ whole genome shotgun (WGS) entry which is preliminary data.</text>
</comment>
<accession>A0A835XIY2</accession>
<evidence type="ECO:0000256" key="2">
    <source>
        <dbReference type="SAM" id="MobiDB-lite"/>
    </source>
</evidence>
<evidence type="ECO:0000256" key="1">
    <source>
        <dbReference type="ARBA" id="ARBA00004430"/>
    </source>
</evidence>
<dbReference type="EMBL" id="JAEHOE010000313">
    <property type="protein sequence ID" value="KAG2481970.1"/>
    <property type="molecule type" value="Genomic_DNA"/>
</dbReference>
<proteinExistence type="predicted"/>
<protein>
    <submittedName>
        <fullName evidence="3">Uncharacterized protein</fullName>
    </submittedName>
</protein>
<feature type="region of interest" description="Disordered" evidence="2">
    <location>
        <begin position="328"/>
        <end position="356"/>
    </location>
</feature>
<dbReference type="SUPFAM" id="SSF52058">
    <property type="entry name" value="L domain-like"/>
    <property type="match status" value="1"/>
</dbReference>
<dbReference type="Gene3D" id="3.80.10.10">
    <property type="entry name" value="Ribonuclease Inhibitor"/>
    <property type="match status" value="1"/>
</dbReference>
<gene>
    <name evidence="3" type="ORF">HYH03_019077</name>
</gene>
<name>A0A835XIY2_9CHLO</name>
<sequence>MLTLETAADILRAFPRLERLRLGWWQPQEDDTASLERVDADFADALQLRERGNSHLSFLDLQHAPLTPAIRTALSGATQLTSLKLPAVRTAEEIQAFNSLTSLKDFGVTCDEAPVLRALLSPLTALTSLTLGGSEERLPPTLAGLSSLALLNAESSHLDVGVLATLTALTELRVYALALPEAPGDAFEALAAPEHRHPWQLPPQLTRIQINTQPPEPLHVMRSSPVRKLTWLINDVELKGDVHLDYSDDEEDGAGMPYLILDCLALSHQDFQALSRHTTLKALHLASATEYLVPALLPLPRAPRLERLDLMCLELNFQLDISEGEAGADAGAAGGSGDDGDPDGNQQPRAGARAAAIPPDLPGVLTALLCMGRRLHVVLNCVDSDAPEALSHQELTALVADVRSAAERLGGDGGRLHEA</sequence>
<dbReference type="AlphaFoldDB" id="A0A835XIY2"/>
<dbReference type="GO" id="GO:0005930">
    <property type="term" value="C:axoneme"/>
    <property type="evidence" value="ECO:0007669"/>
    <property type="project" value="UniProtKB-SubCell"/>
</dbReference>
<comment type="subcellular location">
    <subcellularLocation>
        <location evidence="1">Cytoplasm</location>
        <location evidence="1">Cytoskeleton</location>
        <location evidence="1">Cilium axoneme</location>
    </subcellularLocation>
</comment>
<organism evidence="3 4">
    <name type="scientific">Edaphochlamys debaryana</name>
    <dbReference type="NCBI Taxonomy" id="47281"/>
    <lineage>
        <taxon>Eukaryota</taxon>
        <taxon>Viridiplantae</taxon>
        <taxon>Chlorophyta</taxon>
        <taxon>core chlorophytes</taxon>
        <taxon>Chlorophyceae</taxon>
        <taxon>CS clade</taxon>
        <taxon>Chlamydomonadales</taxon>
        <taxon>Chlamydomonadales incertae sedis</taxon>
        <taxon>Edaphochlamys</taxon>
    </lineage>
</organism>
<dbReference type="InterPro" id="IPR032675">
    <property type="entry name" value="LRR_dom_sf"/>
</dbReference>